<dbReference type="EMBL" id="LNYS01000025">
    <property type="protein sequence ID" value="KTD45363.1"/>
    <property type="molecule type" value="Genomic_DNA"/>
</dbReference>
<organism evidence="6 7">
    <name type="scientific">Legionella quinlivanii</name>
    <dbReference type="NCBI Taxonomy" id="45073"/>
    <lineage>
        <taxon>Bacteria</taxon>
        <taxon>Pseudomonadati</taxon>
        <taxon>Pseudomonadota</taxon>
        <taxon>Gammaproteobacteria</taxon>
        <taxon>Legionellales</taxon>
        <taxon>Legionellaceae</taxon>
        <taxon>Legionella</taxon>
    </lineage>
</organism>
<keyword evidence="6" id="KW-0282">Flagellum</keyword>
<keyword evidence="7" id="KW-1185">Reference proteome</keyword>
<accession>A0A0W0XLK9</accession>
<dbReference type="InterPro" id="IPR006135">
    <property type="entry name" value="T3SS_substrate_exporter"/>
</dbReference>
<dbReference type="Proteomes" id="UP000054618">
    <property type="component" value="Unassembled WGS sequence"/>
</dbReference>
<evidence type="ECO:0000256" key="5">
    <source>
        <dbReference type="SAM" id="Phobius"/>
    </source>
</evidence>
<dbReference type="PRINTS" id="PR00950">
    <property type="entry name" value="TYPE3IMSPROT"/>
</dbReference>
<feature type="transmembrane region" description="Helical" evidence="5">
    <location>
        <begin position="179"/>
        <end position="202"/>
    </location>
</feature>
<feature type="transmembrane region" description="Helical" evidence="5">
    <location>
        <begin position="87"/>
        <end position="116"/>
    </location>
</feature>
<dbReference type="PANTHER" id="PTHR30531:SF12">
    <property type="entry name" value="FLAGELLAR BIOSYNTHETIC PROTEIN FLHB"/>
    <property type="match status" value="1"/>
</dbReference>
<evidence type="ECO:0000313" key="7">
    <source>
        <dbReference type="Proteomes" id="UP000054618"/>
    </source>
</evidence>
<evidence type="ECO:0000256" key="2">
    <source>
        <dbReference type="ARBA" id="ARBA00021622"/>
    </source>
</evidence>
<dbReference type="STRING" id="45073.Lqui_2834"/>
<dbReference type="GO" id="GO:0009306">
    <property type="term" value="P:protein secretion"/>
    <property type="evidence" value="ECO:0007669"/>
    <property type="project" value="InterPro"/>
</dbReference>
<dbReference type="PANTHER" id="PTHR30531">
    <property type="entry name" value="FLAGELLAR BIOSYNTHETIC PROTEIN FLHB"/>
    <property type="match status" value="1"/>
</dbReference>
<keyword evidence="6" id="KW-0966">Cell projection</keyword>
<keyword evidence="3" id="KW-0813">Transport</keyword>
<dbReference type="Gene3D" id="6.10.250.2080">
    <property type="match status" value="1"/>
</dbReference>
<evidence type="ECO:0000313" key="6">
    <source>
        <dbReference type="EMBL" id="KTD45363.1"/>
    </source>
</evidence>
<comment type="similarity">
    <text evidence="1">Belongs to the type III secretion exporter family.</text>
</comment>
<dbReference type="RefSeq" id="WP_058508891.1">
    <property type="nucleotide sequence ID" value="NZ_CAAAIK010000014.1"/>
</dbReference>
<comment type="caution">
    <text evidence="6">The sequence shown here is derived from an EMBL/GenBank/DDBJ whole genome shotgun (WGS) entry which is preliminary data.</text>
</comment>
<evidence type="ECO:0000256" key="4">
    <source>
        <dbReference type="ARBA" id="ARBA00025078"/>
    </source>
</evidence>
<proteinExistence type="inferred from homology"/>
<keyword evidence="6" id="KW-0969">Cilium</keyword>
<dbReference type="Gene3D" id="3.40.1690.10">
    <property type="entry name" value="secretion proteins EscU"/>
    <property type="match status" value="1"/>
</dbReference>
<dbReference type="Pfam" id="PF01312">
    <property type="entry name" value="Bac_export_2"/>
    <property type="match status" value="1"/>
</dbReference>
<keyword evidence="5" id="KW-0812">Transmembrane</keyword>
<dbReference type="AlphaFoldDB" id="A0A0W0XLK9"/>
<keyword evidence="5" id="KW-1133">Transmembrane helix</keyword>
<keyword evidence="3" id="KW-1006">Bacterial flagellum protein export</keyword>
<protein>
    <recommendedName>
        <fullName evidence="2">Flagellar biosynthetic protein FlhB</fullName>
    </recommendedName>
</protein>
<feature type="transmembrane region" description="Helical" evidence="5">
    <location>
        <begin position="137"/>
        <end position="159"/>
    </location>
</feature>
<keyword evidence="5" id="KW-0472">Membrane</keyword>
<dbReference type="SUPFAM" id="SSF160544">
    <property type="entry name" value="EscU C-terminal domain-like"/>
    <property type="match status" value="1"/>
</dbReference>
<keyword evidence="3" id="KW-0653">Protein transport</keyword>
<name>A0A0W0XLK9_9GAMM</name>
<evidence type="ECO:0000256" key="3">
    <source>
        <dbReference type="ARBA" id="ARBA00023225"/>
    </source>
</evidence>
<evidence type="ECO:0000256" key="1">
    <source>
        <dbReference type="ARBA" id="ARBA00010690"/>
    </source>
</evidence>
<dbReference type="GO" id="GO:0005886">
    <property type="term" value="C:plasma membrane"/>
    <property type="evidence" value="ECO:0007669"/>
    <property type="project" value="TreeGrafter"/>
</dbReference>
<reference evidence="6 7" key="1">
    <citation type="submission" date="2015-11" db="EMBL/GenBank/DDBJ databases">
        <title>Genomic analysis of 38 Legionella species identifies large and diverse effector repertoires.</title>
        <authorList>
            <person name="Burstein D."/>
            <person name="Amaro F."/>
            <person name="Zusman T."/>
            <person name="Lifshitz Z."/>
            <person name="Cohen O."/>
            <person name="Gilbert J.A."/>
            <person name="Pupko T."/>
            <person name="Shuman H.A."/>
            <person name="Segal G."/>
        </authorList>
    </citation>
    <scope>NUCLEOTIDE SEQUENCE [LARGE SCALE GENOMIC DNA]</scope>
    <source>
        <strain evidence="6 7">CDC#1442-AUS-E</strain>
    </source>
</reference>
<dbReference type="InterPro" id="IPR029025">
    <property type="entry name" value="T3SS_substrate_exporter_C"/>
</dbReference>
<comment type="function">
    <text evidence="4">Required for formation of the rod structure in the basal body of the flagellar apparatus. Together with FliI and FliH, may constitute the export apparatus of flagellin.</text>
</comment>
<dbReference type="OrthoDB" id="9807950at2"/>
<dbReference type="PATRIC" id="fig|45073.5.peg.3010"/>
<sequence>MSEKTETATAYKLKKAKEKGQVSKSSELINTTQLAVILLLLWLYRTKAWQQMLAVSQEQLHLTGHLHFSLKTVTYIFKLLTNNLLYLWLPFALILVATTILCSLVQTGFVWSAAPLSPRFERIGLVAGFKRLFSTKIVFDLLKNLLKIALTGLISFYSLRQMQVSFLKLSSVMPAQLPMAILQLMLRMLCPLVVVLLAISLIDKLYTRRKFAKEQRMSKQEVKEEYRQREGDPKIKSRIRQLQSELRKRSASFEQVKTADLVITNPTHYAIALKYDRLTMPAPKLICKGRNEQARIIKKLALRHQIPLVENKAFARRLYASVELNQWIRREHFPAAAAIYKQLGLGKR</sequence>
<gene>
    <name evidence="6" type="ORF">Lqui_2834</name>
</gene>